<evidence type="ECO:0000313" key="2">
    <source>
        <dbReference type="EMBL" id="VFD36105.1"/>
    </source>
</evidence>
<comment type="caution">
    <text evidence="1">The sequence shown here is derived from an EMBL/GenBank/DDBJ whole genome shotgun (WGS) entry which is preliminary data.</text>
</comment>
<dbReference type="InterPro" id="IPR018989">
    <property type="entry name" value="DUF2001"/>
</dbReference>
<dbReference type="RefSeq" id="WP_003425675.1">
    <property type="nucleotide sequence ID" value="NZ_BIMY01000032.1"/>
</dbReference>
<dbReference type="SUPFAM" id="SSF69279">
    <property type="entry name" value="Phage tail proteins"/>
    <property type="match status" value="1"/>
</dbReference>
<dbReference type="Proteomes" id="UP000879542">
    <property type="component" value="Unassembled WGS sequence"/>
</dbReference>
<dbReference type="EMBL" id="DAEQIJ010000026">
    <property type="protein sequence ID" value="HBH2621771.1"/>
    <property type="molecule type" value="Genomic_DNA"/>
</dbReference>
<protein>
    <submittedName>
        <fullName evidence="1">Phage tail tube protein</fullName>
    </submittedName>
    <submittedName>
        <fullName evidence="2">XkdM-like protein</fullName>
    </submittedName>
</protein>
<dbReference type="EMBL" id="CAADAN010000021">
    <property type="protein sequence ID" value="VFD36105.1"/>
    <property type="molecule type" value="Genomic_DNA"/>
</dbReference>
<reference evidence="2 3" key="2">
    <citation type="submission" date="2019-02" db="EMBL/GenBank/DDBJ databases">
        <authorList>
            <consortium name="Pathogen Informatics"/>
        </authorList>
    </citation>
    <scope>NUCLEOTIDE SEQUENCE [LARGE SCALE GENOMIC DNA]</scope>
    <source>
        <strain evidence="3">clo34</strain>
        <strain evidence="2">Clo34</strain>
    </source>
</reference>
<evidence type="ECO:0000313" key="4">
    <source>
        <dbReference type="Proteomes" id="UP000879542"/>
    </source>
</evidence>
<proteinExistence type="predicted"/>
<reference evidence="1" key="1">
    <citation type="journal article" date="2018" name="Genome Biol.">
        <title>SKESA: strategic k-mer extension for scrupulous assemblies.</title>
        <authorList>
            <person name="Souvorov A."/>
            <person name="Agarwala R."/>
            <person name="Lipman D.J."/>
        </authorList>
    </citation>
    <scope>NUCLEOTIDE SEQUENCE</scope>
    <source>
        <strain evidence="1">Clostridioides</strain>
    </source>
</reference>
<gene>
    <name evidence="2" type="primary">xkdM_2</name>
    <name evidence="1" type="ORF">KRQ00_003580</name>
    <name evidence="2" type="ORF">SAMEA1402399_03839</name>
</gene>
<evidence type="ECO:0000313" key="3">
    <source>
        <dbReference type="Proteomes" id="UP000411588"/>
    </source>
</evidence>
<dbReference type="Gene3D" id="2.30.110.40">
    <property type="entry name" value="Phage tail tube protein"/>
    <property type="match status" value="1"/>
</dbReference>
<name>A0A9P3U2D6_CLODI</name>
<accession>A0A9P3U2D6</accession>
<sequence length="146" mass="16495">MKAKIDAKRIISGTFGECWLDNKQLTSTKGMEAKVDIDKEEIKLCGQIMTTYKMIGATGKGSITLYKISTLFGEYVEKMLNEGKEFKVTIISKLQDPDSYGSERIALYGCMFDDLTLADWEAAKVGEIEVPFTFEGFEYLDKIKEK</sequence>
<evidence type="ECO:0000313" key="1">
    <source>
        <dbReference type="EMBL" id="HBH2621771.1"/>
    </source>
</evidence>
<dbReference type="AlphaFoldDB" id="A0A9P3U2D6"/>
<dbReference type="InterPro" id="IPR038628">
    <property type="entry name" value="XkdM-like_sf"/>
</dbReference>
<dbReference type="Pfam" id="PF09393">
    <property type="entry name" value="DUF2001"/>
    <property type="match status" value="1"/>
</dbReference>
<organism evidence="1 4">
    <name type="scientific">Clostridioides difficile</name>
    <name type="common">Peptoclostridium difficile</name>
    <dbReference type="NCBI Taxonomy" id="1496"/>
    <lineage>
        <taxon>Bacteria</taxon>
        <taxon>Bacillati</taxon>
        <taxon>Bacillota</taxon>
        <taxon>Clostridia</taxon>
        <taxon>Peptostreptococcales</taxon>
        <taxon>Peptostreptococcaceae</taxon>
        <taxon>Clostridioides</taxon>
    </lineage>
</organism>
<dbReference type="Proteomes" id="UP000411588">
    <property type="component" value="Unassembled WGS sequence"/>
</dbReference>
<reference evidence="1" key="3">
    <citation type="submission" date="2021-06" db="EMBL/GenBank/DDBJ databases">
        <authorList>
            <consortium name="NCBI Pathogen Detection Project"/>
        </authorList>
    </citation>
    <scope>NUCLEOTIDE SEQUENCE</scope>
    <source>
        <strain evidence="1">Clostridioides</strain>
    </source>
</reference>